<proteinExistence type="predicted"/>
<dbReference type="InterPro" id="IPR036397">
    <property type="entry name" value="RNaseH_sf"/>
</dbReference>
<dbReference type="GO" id="GO:0003676">
    <property type="term" value="F:nucleic acid binding"/>
    <property type="evidence" value="ECO:0007669"/>
    <property type="project" value="InterPro"/>
</dbReference>
<protein>
    <submittedName>
        <fullName evidence="1">Uncharacterized protein</fullName>
    </submittedName>
</protein>
<dbReference type="Gene3D" id="3.30.420.10">
    <property type="entry name" value="Ribonuclease H-like superfamily/Ribonuclease H"/>
    <property type="match status" value="1"/>
</dbReference>
<dbReference type="OrthoDB" id="4843387at2759"/>
<name>A0A2G9THF8_TELCI</name>
<organism evidence="1 2">
    <name type="scientific">Teladorsagia circumcincta</name>
    <name type="common">Brown stomach worm</name>
    <name type="synonym">Ostertagia circumcincta</name>
    <dbReference type="NCBI Taxonomy" id="45464"/>
    <lineage>
        <taxon>Eukaryota</taxon>
        <taxon>Metazoa</taxon>
        <taxon>Ecdysozoa</taxon>
        <taxon>Nematoda</taxon>
        <taxon>Chromadorea</taxon>
        <taxon>Rhabditida</taxon>
        <taxon>Rhabditina</taxon>
        <taxon>Rhabditomorpha</taxon>
        <taxon>Strongyloidea</taxon>
        <taxon>Trichostrongylidae</taxon>
        <taxon>Teladorsagia</taxon>
    </lineage>
</organism>
<gene>
    <name evidence="1" type="ORF">TELCIR_21627</name>
</gene>
<reference evidence="1 2" key="1">
    <citation type="submission" date="2015-09" db="EMBL/GenBank/DDBJ databases">
        <title>Draft genome of the parasitic nematode Teladorsagia circumcincta isolate WARC Sus (inbred).</title>
        <authorList>
            <person name="Mitreva M."/>
        </authorList>
    </citation>
    <scope>NUCLEOTIDE SEQUENCE [LARGE SCALE GENOMIC DNA]</scope>
    <source>
        <strain evidence="1 2">S</strain>
    </source>
</reference>
<dbReference type="AlphaFoldDB" id="A0A2G9THF8"/>
<evidence type="ECO:0000313" key="1">
    <source>
        <dbReference type="EMBL" id="PIO56972.1"/>
    </source>
</evidence>
<dbReference type="Proteomes" id="UP000230423">
    <property type="component" value="Unassembled WGS sequence"/>
</dbReference>
<keyword evidence="2" id="KW-1185">Reference proteome</keyword>
<dbReference type="EMBL" id="KZ368551">
    <property type="protein sequence ID" value="PIO56972.1"/>
    <property type="molecule type" value="Genomic_DNA"/>
</dbReference>
<evidence type="ECO:0000313" key="2">
    <source>
        <dbReference type="Proteomes" id="UP000230423"/>
    </source>
</evidence>
<accession>A0A2G9THF8</accession>
<sequence length="171" mass="19362">MSSVRCWSFWTSPSKETTDYHRGPRGTLDWAHAHKNSGGEKSSGKTSRSFLLFGEVVIKFVRRPVGTRHHPRHRLPTVKSGTFAATVHSNFCGKEVGPFHHIEGAMDFKIYFNIMETVIKPYCPKWVHFTTGQLPKAQVEAAHQVVPQQHRPFAAVAIAVPRLKPYRRSMG</sequence>